<accession>A0ABQ3WMR5</accession>
<dbReference type="InterPro" id="IPR000772">
    <property type="entry name" value="Ricin_B_lectin"/>
</dbReference>
<dbReference type="EMBL" id="BOMF01000092">
    <property type="protein sequence ID" value="GID47507.1"/>
    <property type="molecule type" value="Genomic_DNA"/>
</dbReference>
<keyword evidence="1" id="KW-0732">Signal</keyword>
<protein>
    <recommendedName>
        <fullName evidence="2">Ricin B lectin domain-containing protein</fullName>
    </recommendedName>
</protein>
<evidence type="ECO:0000313" key="3">
    <source>
        <dbReference type="EMBL" id="GID47507.1"/>
    </source>
</evidence>
<feature type="chain" id="PRO_5045276663" description="Ricin B lectin domain-containing protein" evidence="1">
    <location>
        <begin position="18"/>
        <end position="593"/>
    </location>
</feature>
<proteinExistence type="predicted"/>
<name>A0ABQ3WMR5_9ACTN</name>
<dbReference type="Gene3D" id="2.80.10.50">
    <property type="match status" value="2"/>
</dbReference>
<organism evidence="3">
    <name type="scientific">Actinoplanes campanulatus</name>
    <dbReference type="NCBI Taxonomy" id="113559"/>
    <lineage>
        <taxon>Bacteria</taxon>
        <taxon>Bacillati</taxon>
        <taxon>Actinomycetota</taxon>
        <taxon>Actinomycetes</taxon>
        <taxon>Micromonosporales</taxon>
        <taxon>Micromonosporaceae</taxon>
        <taxon>Actinoplanes</taxon>
    </lineage>
</organism>
<sequence>MAATFVSVMSAAAPAWAESVESVAVGVGRETDQRVLQVAGGSSGSAVTASTYVTGVSGSAVTAQRWNVDLSVIVDEEITPVYRLRNQQTGLCLARAAQNVNNATVTAVTCNDNSLQQMWTVPYGGAFSGINLQSLADYRCLDLAGGATASGAALRVSNCVTDWSIDDWYQRWRLRYSAWHCDRYSNSQLLTGLCVDTGYQPMYGAFGTWRNVGVSFGADAASLPNTVNNFLEVRSRNSQNGDDATDGVEFGLHASYNADEGVQEYFPYWVEWGENTEEYHGLSGVGGGDANGRVHSYIVLANDNGEWDILYDFNTVGTTHLQEGAQLSHAYANMSAIYPNTFTLAEPFENHVRVMDGNQQWRRPYLGETSRSEPKTCGALPTDVDPLWDEFNLAPWCMTTSQATVSVTDLPVQVDYLRIGKPNAGAAKIASTVQPRQANPATPAASGVDQQSLQQCLDTDPYQCLDKVQGLRDCVSKRATCNAGLVAADPSKPLTAEVAAAAARQRLAPATKSRAATAPDLAVNTTPIEQLSKPLRDQIDAPGTPQRQVHVVTGDSTVDGLSSAEPKRYAGFTMVYDSQTSVLLYACLGERCP</sequence>
<feature type="signal peptide" evidence="1">
    <location>
        <begin position="1"/>
        <end position="17"/>
    </location>
</feature>
<dbReference type="PROSITE" id="PS50231">
    <property type="entry name" value="RICIN_B_LECTIN"/>
    <property type="match status" value="1"/>
</dbReference>
<evidence type="ECO:0000256" key="1">
    <source>
        <dbReference type="SAM" id="SignalP"/>
    </source>
</evidence>
<reference evidence="3" key="1">
    <citation type="submission" date="2021-01" db="EMBL/GenBank/DDBJ databases">
        <title>Whole genome shotgun sequence of Actinoplanes capillaceus NBRC 16408.</title>
        <authorList>
            <person name="Komaki H."/>
            <person name="Tamura T."/>
        </authorList>
    </citation>
    <scope>NUCLEOTIDE SEQUENCE [LARGE SCALE GENOMIC DNA]</scope>
    <source>
        <strain evidence="3">NBRC 16408</strain>
    </source>
</reference>
<evidence type="ECO:0000259" key="2">
    <source>
        <dbReference type="Pfam" id="PF14200"/>
    </source>
</evidence>
<dbReference type="RefSeq" id="WP_204297664.1">
    <property type="nucleotide sequence ID" value="NZ_BAAAGQ010000011.1"/>
</dbReference>
<gene>
    <name evidence="3" type="ORF">Aca07nite_47820</name>
</gene>
<dbReference type="InterPro" id="IPR035992">
    <property type="entry name" value="Ricin_B-like_lectins"/>
</dbReference>
<feature type="domain" description="Ricin B lectin" evidence="2">
    <location>
        <begin position="63"/>
        <end position="155"/>
    </location>
</feature>
<dbReference type="SUPFAM" id="SSF50370">
    <property type="entry name" value="Ricin B-like lectins"/>
    <property type="match status" value="1"/>
</dbReference>
<comment type="caution">
    <text evidence="3">The sequence shown here is derived from an EMBL/GenBank/DDBJ whole genome shotgun (WGS) entry which is preliminary data.</text>
</comment>
<dbReference type="Pfam" id="PF14200">
    <property type="entry name" value="RicinB_lectin_2"/>
    <property type="match status" value="1"/>
</dbReference>